<feature type="transmembrane region" description="Helical" evidence="7">
    <location>
        <begin position="187"/>
        <end position="205"/>
    </location>
</feature>
<keyword evidence="6 7" id="KW-0472">Membrane</keyword>
<comment type="subcellular location">
    <subcellularLocation>
        <location evidence="1">Cell membrane</location>
        <topology evidence="1">Multi-pass membrane protein</topology>
    </subcellularLocation>
</comment>
<evidence type="ECO:0000256" key="2">
    <source>
        <dbReference type="ARBA" id="ARBA00008488"/>
    </source>
</evidence>
<feature type="transmembrane region" description="Helical" evidence="7">
    <location>
        <begin position="158"/>
        <end position="180"/>
    </location>
</feature>
<comment type="caution">
    <text evidence="8">The sequence shown here is derived from an EMBL/GenBank/DDBJ whole genome shotgun (WGS) entry which is preliminary data.</text>
</comment>
<dbReference type="InterPro" id="IPR004254">
    <property type="entry name" value="AdipoR/HlyIII-related"/>
</dbReference>
<dbReference type="PANTHER" id="PTHR20855:SF3">
    <property type="entry name" value="LD03007P"/>
    <property type="match status" value="1"/>
</dbReference>
<dbReference type="InterPro" id="IPR005744">
    <property type="entry name" value="Hy-lIII"/>
</dbReference>
<reference evidence="8 9" key="1">
    <citation type="submission" date="2024-09" db="EMBL/GenBank/DDBJ databases">
        <authorList>
            <person name="Sun Q."/>
            <person name="Mori K."/>
        </authorList>
    </citation>
    <scope>NUCLEOTIDE SEQUENCE [LARGE SCALE GENOMIC DNA]</scope>
    <source>
        <strain evidence="8 9">KCTC 23315</strain>
    </source>
</reference>
<keyword evidence="4 7" id="KW-0812">Transmembrane</keyword>
<dbReference type="Pfam" id="PF03006">
    <property type="entry name" value="HlyIII"/>
    <property type="match status" value="1"/>
</dbReference>
<evidence type="ECO:0000256" key="4">
    <source>
        <dbReference type="ARBA" id="ARBA00022692"/>
    </source>
</evidence>
<feature type="transmembrane region" description="Helical" evidence="7">
    <location>
        <begin position="132"/>
        <end position="152"/>
    </location>
</feature>
<comment type="similarity">
    <text evidence="2">Belongs to the UPF0073 (Hly-III) family.</text>
</comment>
<gene>
    <name evidence="8" type="ORF">ACFFJP_16695</name>
</gene>
<protein>
    <submittedName>
        <fullName evidence="8">Hemolysin III family protein</fullName>
    </submittedName>
</protein>
<sequence>MDLRYQGYDETLHALSHAIGAVLSVIGLGLMLWRLPAGEPAALFAVLAFGLSLILLYSCSACYHASTDAKRKAFWRKLDHSAIYLLIAGTYTPFTLISLKDSWGFYLVLVVWGIACLGVALEFVAHLKFKRLSLMLYLLMGWLVLIAAGPMLDHVPAGGLWWLLAGGLCYSGGVIFYLWHRLRYHHLIWHCFVVAGSICHFWSVYRYVLSPQ</sequence>
<name>A0ABV6BIQ7_9GAMM</name>
<keyword evidence="3" id="KW-1003">Cell membrane</keyword>
<accession>A0ABV6BIQ7</accession>
<evidence type="ECO:0000256" key="5">
    <source>
        <dbReference type="ARBA" id="ARBA00022989"/>
    </source>
</evidence>
<dbReference type="EMBL" id="JBHLXP010000005">
    <property type="protein sequence ID" value="MFC0049942.1"/>
    <property type="molecule type" value="Genomic_DNA"/>
</dbReference>
<dbReference type="NCBIfam" id="TIGR01065">
    <property type="entry name" value="hlyIII"/>
    <property type="match status" value="1"/>
</dbReference>
<feature type="transmembrane region" description="Helical" evidence="7">
    <location>
        <begin position="12"/>
        <end position="35"/>
    </location>
</feature>
<evidence type="ECO:0000256" key="3">
    <source>
        <dbReference type="ARBA" id="ARBA00022475"/>
    </source>
</evidence>
<organism evidence="8 9">
    <name type="scientific">Rheinheimera tilapiae</name>
    <dbReference type="NCBI Taxonomy" id="875043"/>
    <lineage>
        <taxon>Bacteria</taxon>
        <taxon>Pseudomonadati</taxon>
        <taxon>Pseudomonadota</taxon>
        <taxon>Gammaproteobacteria</taxon>
        <taxon>Chromatiales</taxon>
        <taxon>Chromatiaceae</taxon>
        <taxon>Rheinheimera</taxon>
    </lineage>
</organism>
<keyword evidence="9" id="KW-1185">Reference proteome</keyword>
<dbReference type="Proteomes" id="UP001589813">
    <property type="component" value="Unassembled WGS sequence"/>
</dbReference>
<feature type="transmembrane region" description="Helical" evidence="7">
    <location>
        <begin position="41"/>
        <end position="60"/>
    </location>
</feature>
<dbReference type="PANTHER" id="PTHR20855">
    <property type="entry name" value="ADIPOR/PROGESTIN RECEPTOR-RELATED"/>
    <property type="match status" value="1"/>
</dbReference>
<evidence type="ECO:0000256" key="6">
    <source>
        <dbReference type="ARBA" id="ARBA00023136"/>
    </source>
</evidence>
<evidence type="ECO:0000256" key="1">
    <source>
        <dbReference type="ARBA" id="ARBA00004651"/>
    </source>
</evidence>
<feature type="transmembrane region" description="Helical" evidence="7">
    <location>
        <begin position="81"/>
        <end position="99"/>
    </location>
</feature>
<evidence type="ECO:0000313" key="8">
    <source>
        <dbReference type="EMBL" id="MFC0049942.1"/>
    </source>
</evidence>
<evidence type="ECO:0000313" key="9">
    <source>
        <dbReference type="Proteomes" id="UP001589813"/>
    </source>
</evidence>
<feature type="transmembrane region" description="Helical" evidence="7">
    <location>
        <begin position="105"/>
        <end position="125"/>
    </location>
</feature>
<dbReference type="RefSeq" id="WP_377246771.1">
    <property type="nucleotide sequence ID" value="NZ_JBHLXP010000005.1"/>
</dbReference>
<proteinExistence type="inferred from homology"/>
<evidence type="ECO:0000256" key="7">
    <source>
        <dbReference type="SAM" id="Phobius"/>
    </source>
</evidence>
<keyword evidence="5 7" id="KW-1133">Transmembrane helix</keyword>